<evidence type="ECO:0000256" key="5">
    <source>
        <dbReference type="ARBA" id="ARBA00022741"/>
    </source>
</evidence>
<geneLocation type="chloroplast" evidence="12"/>
<dbReference type="SUPFAM" id="SSF56037">
    <property type="entry name" value="PheT/TilS domain"/>
    <property type="match status" value="1"/>
</dbReference>
<proteinExistence type="predicted"/>
<dbReference type="InterPro" id="IPR041616">
    <property type="entry name" value="PheRS_beta_core"/>
</dbReference>
<evidence type="ECO:0000256" key="6">
    <source>
        <dbReference type="ARBA" id="ARBA00022840"/>
    </source>
</evidence>
<sequence length="665" mass="78384">MNISWKWLEELVELHNIDPKQLAARLTSAGFEIENLTDTPNQDTIINITHTANRSDIVSLISLVREISSILKQKLKIYQIHNNVPVYKKSIPLYYKNYGPVLLSKLYNVKIQESPKWLKEKLAVYDITSVNNLTDIINFITIKWAFHIKIYEMNNIDTDINTEYQSILKQVSKVASKPSISTNTKLNILLHLDIPTQDNQITQTTFFNSEDPEYIQQLDKSTNTYNKYDILDAYNESLLLVTKFCNTSYPNQIIYLSEAERIYKPIQLNYNRTVTFLGPIAIPQYKTSSTTTYINKYEIHNIFHHLYFHIHSNITQCYVDIPSYRIRDIEREIDLIEEISRIYGFDKFIDKLPYLDKKGIQSPTKYRINHIRSVCRSIGLHEVIHSSLNNSSKTQIYNPLTKEYNSLRYGLLPNLIKSSIYNIKQSKQYIEMFEIGRIFIKHNHKYTEKIHLAGIFGGNRYTRSQWYEQPANISWFQAKGDIEEILERLSIKVQWYKNIISSTRNIETQILETLQTHFKNNYYSILYTHNNVPIGIFGEINSIHEKHKDPESLYGFEFILESIMHHEEFTHTQRFQQYTKYPSIVRDIKINVPKGWPMQKVFDMFNDINEPLIESIKLFDVYDIEQTDLSYKSLGFRITYSNHTSTLTNQEVNEIENRLKTISIN</sequence>
<dbReference type="RefSeq" id="YP_009314003.1">
    <property type="nucleotide sequence ID" value="NC_031659.1"/>
</dbReference>
<dbReference type="PANTHER" id="PTHR10947">
    <property type="entry name" value="PHENYLALANYL-TRNA SYNTHETASE BETA CHAIN AND LEUCINE-RICH REPEAT-CONTAINING PROTEIN 47"/>
    <property type="match status" value="1"/>
</dbReference>
<dbReference type="InterPro" id="IPR005121">
    <property type="entry name" value="Fdx_antiC-bd"/>
</dbReference>
<keyword evidence="4" id="KW-0479">Metal-binding</keyword>
<dbReference type="PROSITE" id="PS51483">
    <property type="entry name" value="B5"/>
    <property type="match status" value="1"/>
</dbReference>
<evidence type="ECO:0000256" key="7">
    <source>
        <dbReference type="ARBA" id="ARBA00022842"/>
    </source>
</evidence>
<dbReference type="SUPFAM" id="SSF46955">
    <property type="entry name" value="Putative DNA-binding domain"/>
    <property type="match status" value="2"/>
</dbReference>
<protein>
    <recommendedName>
        <fullName evidence="2">phenylalanine--tRNA ligase</fullName>
        <ecNumber evidence="2">6.1.1.20</ecNumber>
    </recommendedName>
</protein>
<evidence type="ECO:0000256" key="3">
    <source>
        <dbReference type="ARBA" id="ARBA00022598"/>
    </source>
</evidence>
<dbReference type="InterPro" id="IPR005147">
    <property type="entry name" value="tRNA_synthase_B5-dom"/>
</dbReference>
<dbReference type="EMBL" id="LT622867">
    <property type="protein sequence ID" value="SCW22257.1"/>
    <property type="molecule type" value="Genomic_DNA"/>
</dbReference>
<dbReference type="AlphaFoldDB" id="A0A1G4NUD9"/>
<dbReference type="SMART" id="SM00874">
    <property type="entry name" value="B5"/>
    <property type="match status" value="1"/>
</dbReference>
<dbReference type="Gene3D" id="3.30.70.380">
    <property type="entry name" value="Ferrodoxin-fold anticodon-binding domain"/>
    <property type="match status" value="1"/>
</dbReference>
<dbReference type="InterPro" id="IPR009061">
    <property type="entry name" value="DNA-bd_dom_put_sf"/>
</dbReference>
<dbReference type="Gene3D" id="3.30.930.10">
    <property type="entry name" value="Bira Bifunctional Protein, Domain 2"/>
    <property type="match status" value="1"/>
</dbReference>
<feature type="domain" description="B5" evidence="11">
    <location>
        <begin position="261"/>
        <end position="350"/>
    </location>
</feature>
<dbReference type="InterPro" id="IPR036690">
    <property type="entry name" value="Fdx_antiC-bd_sf"/>
</dbReference>
<evidence type="ECO:0000256" key="2">
    <source>
        <dbReference type="ARBA" id="ARBA00012814"/>
    </source>
</evidence>
<dbReference type="Gene3D" id="3.50.40.10">
    <property type="entry name" value="Phenylalanyl-trna Synthetase, Chain B, domain 3"/>
    <property type="match status" value="1"/>
</dbReference>
<dbReference type="GeneID" id="29999037"/>
<dbReference type="InterPro" id="IPR045060">
    <property type="entry name" value="Phe-tRNA-ligase_IIc_bsu"/>
</dbReference>
<comment type="cofactor">
    <cofactor evidence="1">
        <name>Mg(2+)</name>
        <dbReference type="ChEBI" id="CHEBI:18420"/>
    </cofactor>
</comment>
<keyword evidence="6" id="KW-0067">ATP-binding</keyword>
<evidence type="ECO:0000256" key="4">
    <source>
        <dbReference type="ARBA" id="ARBA00022723"/>
    </source>
</evidence>
<evidence type="ECO:0000313" key="12">
    <source>
        <dbReference type="EMBL" id="SCW22257.1"/>
    </source>
</evidence>
<dbReference type="SMART" id="SM00896">
    <property type="entry name" value="FDX-ACB"/>
    <property type="match status" value="1"/>
</dbReference>
<dbReference type="InterPro" id="IPR020825">
    <property type="entry name" value="Phe-tRNA_synthase-like_B3/B4"/>
</dbReference>
<feature type="domain" description="FDX-ACB" evidence="10">
    <location>
        <begin position="579"/>
        <end position="665"/>
    </location>
</feature>
<keyword evidence="7" id="KW-0460">Magnesium</keyword>
<evidence type="ECO:0000256" key="9">
    <source>
        <dbReference type="ARBA" id="ARBA00023146"/>
    </source>
</evidence>
<dbReference type="GO" id="GO:0009328">
    <property type="term" value="C:phenylalanine-tRNA ligase complex"/>
    <property type="evidence" value="ECO:0007669"/>
    <property type="project" value="TreeGrafter"/>
</dbReference>
<dbReference type="EC" id="6.1.1.20" evidence="2"/>
<keyword evidence="12" id="KW-0934">Plastid</keyword>
<dbReference type="GO" id="GO:0003723">
    <property type="term" value="F:RNA binding"/>
    <property type="evidence" value="ECO:0007669"/>
    <property type="project" value="InterPro"/>
</dbReference>
<dbReference type="GO" id="GO:0005524">
    <property type="term" value="F:ATP binding"/>
    <property type="evidence" value="ECO:0007669"/>
    <property type="project" value="UniProtKB-KW"/>
</dbReference>
<gene>
    <name evidence="12" type="primary">syfB</name>
    <name evidence="12" type="ORF">HV00480_226</name>
</gene>
<dbReference type="Pfam" id="PF03483">
    <property type="entry name" value="B3_4"/>
    <property type="match status" value="1"/>
</dbReference>
<evidence type="ECO:0000259" key="10">
    <source>
        <dbReference type="PROSITE" id="PS51447"/>
    </source>
</evidence>
<keyword evidence="5" id="KW-0547">Nucleotide-binding</keyword>
<evidence type="ECO:0000256" key="1">
    <source>
        <dbReference type="ARBA" id="ARBA00001946"/>
    </source>
</evidence>
<reference evidence="12" key="2">
    <citation type="submission" date="2016-10" db="EMBL/GenBank/DDBJ databases">
        <authorList>
            <person name="de Groot N.N."/>
        </authorList>
    </citation>
    <scope>NUCLEOTIDE SEQUENCE</scope>
    <source>
        <strain evidence="12">HV00480</strain>
    </source>
</reference>
<dbReference type="SUPFAM" id="SSF54991">
    <property type="entry name" value="Anticodon-binding domain of PheRS"/>
    <property type="match status" value="1"/>
</dbReference>
<dbReference type="PROSITE" id="PS51447">
    <property type="entry name" value="FDX_ACB"/>
    <property type="match status" value="1"/>
</dbReference>
<dbReference type="InterPro" id="IPR045864">
    <property type="entry name" value="aa-tRNA-synth_II/BPL/LPL"/>
</dbReference>
<keyword evidence="12" id="KW-0150">Chloroplast</keyword>
<dbReference type="GO" id="GO:0000287">
    <property type="term" value="F:magnesium ion binding"/>
    <property type="evidence" value="ECO:0007669"/>
    <property type="project" value="InterPro"/>
</dbReference>
<organism evidence="12">
    <name type="scientific">Hommersandiophycus borowitzkae</name>
    <dbReference type="NCBI Taxonomy" id="268573"/>
    <lineage>
        <taxon>Eukaryota</taxon>
        <taxon>Rhodophyta</taxon>
        <taxon>Florideophyceae</taxon>
        <taxon>Nemaliophycidae</taxon>
        <taxon>Nemaliales</taxon>
        <taxon>Liagoraceae</taxon>
        <taxon>Hommersandiophycus</taxon>
    </lineage>
</organism>
<dbReference type="Pfam" id="PF03147">
    <property type="entry name" value="FDX-ACB"/>
    <property type="match status" value="1"/>
</dbReference>
<dbReference type="Pfam" id="PF17759">
    <property type="entry name" value="tRNA_synthFbeta"/>
    <property type="match status" value="1"/>
</dbReference>
<keyword evidence="8" id="KW-0648">Protein biosynthesis</keyword>
<dbReference type="Pfam" id="PF03484">
    <property type="entry name" value="B5"/>
    <property type="match status" value="1"/>
</dbReference>
<dbReference type="SUPFAM" id="SSF55681">
    <property type="entry name" value="Class II aaRS and biotin synthetases"/>
    <property type="match status" value="1"/>
</dbReference>
<dbReference type="GO" id="GO:0006432">
    <property type="term" value="P:phenylalanyl-tRNA aminoacylation"/>
    <property type="evidence" value="ECO:0007669"/>
    <property type="project" value="InterPro"/>
</dbReference>
<dbReference type="Gene3D" id="3.30.56.10">
    <property type="match status" value="2"/>
</dbReference>
<evidence type="ECO:0000256" key="8">
    <source>
        <dbReference type="ARBA" id="ARBA00022917"/>
    </source>
</evidence>
<dbReference type="GO" id="GO:0004826">
    <property type="term" value="F:phenylalanine-tRNA ligase activity"/>
    <property type="evidence" value="ECO:0007669"/>
    <property type="project" value="UniProtKB-EC"/>
</dbReference>
<reference evidence="12" key="1">
    <citation type="submission" date="2016-10" db="EMBL/GenBank/DDBJ databases">
        <title>Chloroplast genomes as a tool to resolve red algal phylogenies: a case study in the Nemaliales.</title>
        <authorList>
            <person name="Costa J.F."/>
            <person name="Lin S.M."/>
            <person name="Macaya E.C."/>
            <person name="Fernandez-Garcia C."/>
            <person name="Verbruggen H."/>
        </authorList>
    </citation>
    <scope>NUCLEOTIDE SEQUENCE</scope>
    <source>
        <strain evidence="12">HV00480</strain>
    </source>
</reference>
<name>A0A1G4NUD9_9FLOR</name>
<evidence type="ECO:0000259" key="11">
    <source>
        <dbReference type="PROSITE" id="PS51483"/>
    </source>
</evidence>
<dbReference type="PANTHER" id="PTHR10947:SF0">
    <property type="entry name" value="PHENYLALANINE--TRNA LIGASE BETA SUBUNIT"/>
    <property type="match status" value="1"/>
</dbReference>
<accession>A0A1G4NUD9</accession>
<keyword evidence="3 12" id="KW-0436">Ligase</keyword>
<dbReference type="InterPro" id="IPR005146">
    <property type="entry name" value="B3/B4_tRNA-bd"/>
</dbReference>
<keyword evidence="9" id="KW-0030">Aminoacyl-tRNA synthetase</keyword>